<dbReference type="EMBL" id="CAVMJV010000020">
    <property type="protein sequence ID" value="CAK5068219.1"/>
    <property type="molecule type" value="Genomic_DNA"/>
</dbReference>
<evidence type="ECO:0000313" key="1">
    <source>
        <dbReference type="EMBL" id="CAK5068219.1"/>
    </source>
</evidence>
<comment type="caution">
    <text evidence="1">The sequence shown here is derived from an EMBL/GenBank/DDBJ whole genome shotgun (WGS) entry which is preliminary data.</text>
</comment>
<name>A0ACB0YYV4_MELEN</name>
<proteinExistence type="predicted"/>
<accession>A0ACB0YYV4</accession>
<sequence length="75" mass="8987">MARYFLVDLLDAQLQPLQSLVFYWKRNDHCYVSIVIYLSVLSYILDSTVPKIYLVFLMLISIYAVFVLLWLIFQF</sequence>
<evidence type="ECO:0000313" key="2">
    <source>
        <dbReference type="Proteomes" id="UP001497535"/>
    </source>
</evidence>
<protein>
    <submittedName>
        <fullName evidence="1">Uncharacterized protein</fullName>
    </submittedName>
</protein>
<organism evidence="1 2">
    <name type="scientific">Meloidogyne enterolobii</name>
    <name type="common">Root-knot nematode worm</name>
    <name type="synonym">Meloidogyne mayaguensis</name>
    <dbReference type="NCBI Taxonomy" id="390850"/>
    <lineage>
        <taxon>Eukaryota</taxon>
        <taxon>Metazoa</taxon>
        <taxon>Ecdysozoa</taxon>
        <taxon>Nematoda</taxon>
        <taxon>Chromadorea</taxon>
        <taxon>Rhabditida</taxon>
        <taxon>Tylenchina</taxon>
        <taxon>Tylenchomorpha</taxon>
        <taxon>Tylenchoidea</taxon>
        <taxon>Meloidogynidae</taxon>
        <taxon>Meloidogyninae</taxon>
        <taxon>Meloidogyne</taxon>
    </lineage>
</organism>
<keyword evidence="2" id="KW-1185">Reference proteome</keyword>
<reference evidence="1" key="1">
    <citation type="submission" date="2023-11" db="EMBL/GenBank/DDBJ databases">
        <authorList>
            <person name="Poullet M."/>
        </authorList>
    </citation>
    <scope>NUCLEOTIDE SEQUENCE</scope>
    <source>
        <strain evidence="1">E1834</strain>
    </source>
</reference>
<dbReference type="Proteomes" id="UP001497535">
    <property type="component" value="Unassembled WGS sequence"/>
</dbReference>
<gene>
    <name evidence="1" type="ORF">MENTE1834_LOCUS18054</name>
</gene>